<feature type="region of interest" description="Disordered" evidence="1">
    <location>
        <begin position="705"/>
        <end position="736"/>
    </location>
</feature>
<feature type="region of interest" description="Disordered" evidence="1">
    <location>
        <begin position="1020"/>
        <end position="1082"/>
    </location>
</feature>
<protein>
    <recommendedName>
        <fullName evidence="2">PLD phosphodiesterase domain-containing protein</fullName>
    </recommendedName>
</protein>
<keyword evidence="4" id="KW-1185">Reference proteome</keyword>
<dbReference type="CDD" id="cd00138">
    <property type="entry name" value="PLDc_SF"/>
    <property type="match status" value="1"/>
</dbReference>
<dbReference type="AlphaFoldDB" id="A0A317XKV0"/>
<dbReference type="Pfam" id="PF13091">
    <property type="entry name" value="PLDc_2"/>
    <property type="match status" value="1"/>
</dbReference>
<dbReference type="Gene3D" id="3.30.870.10">
    <property type="entry name" value="Endonuclease Chain A"/>
    <property type="match status" value="2"/>
</dbReference>
<dbReference type="PANTHER" id="PTHR21248:SF22">
    <property type="entry name" value="PHOSPHOLIPASE D"/>
    <property type="match status" value="1"/>
</dbReference>
<feature type="compositionally biased region" description="Polar residues" evidence="1">
    <location>
        <begin position="1046"/>
        <end position="1073"/>
    </location>
</feature>
<dbReference type="PANTHER" id="PTHR21248">
    <property type="entry name" value="CARDIOLIPIN SYNTHASE"/>
    <property type="match status" value="1"/>
</dbReference>
<feature type="compositionally biased region" description="Polar residues" evidence="1">
    <location>
        <begin position="228"/>
        <end position="243"/>
    </location>
</feature>
<dbReference type="SUPFAM" id="SSF56024">
    <property type="entry name" value="Phospholipase D/nuclease"/>
    <property type="match status" value="2"/>
</dbReference>
<dbReference type="InterPro" id="IPR001736">
    <property type="entry name" value="PLipase_D/transphosphatidylase"/>
</dbReference>
<feature type="compositionally biased region" description="Polar residues" evidence="1">
    <location>
        <begin position="535"/>
        <end position="547"/>
    </location>
</feature>
<evidence type="ECO:0000259" key="2">
    <source>
        <dbReference type="PROSITE" id="PS50035"/>
    </source>
</evidence>
<gene>
    <name evidence="3" type="ORF">BCV70DRAFT_202418</name>
</gene>
<evidence type="ECO:0000256" key="1">
    <source>
        <dbReference type="SAM" id="MobiDB-lite"/>
    </source>
</evidence>
<dbReference type="OrthoDB" id="9997422at2759"/>
<feature type="domain" description="PLD phosphodiesterase" evidence="2">
    <location>
        <begin position="356"/>
        <end position="383"/>
    </location>
</feature>
<feature type="region of interest" description="Disordered" evidence="1">
    <location>
        <begin position="490"/>
        <end position="514"/>
    </location>
</feature>
<dbReference type="STRING" id="1882483.A0A317XKV0"/>
<feature type="region of interest" description="Disordered" evidence="1">
    <location>
        <begin position="215"/>
        <end position="297"/>
    </location>
</feature>
<sequence length="1082" mass="118230">MPICGSSTVRHEAAEKAHMSAGNQIGPFQNARPQSTQATITSAVAADPKLPPTEAAKHLFPLPPAAKRGLIRFKIKEQLEEGRGKHWVWDKGAVHDSNREPDDDELARVRERFGYKPEAEGGPSRLYLMILADCLLPLPRNPMSGVVSPPLLATTGIVPLSIFSTGPDIIGHYYDCIVAARKEVILLTNYWQGGKNVDKIAEALRELNSRVQKRRQLKALQNRKKGDATSSNLARNASLTGNGQDEKAAQQEQNSLLEHEGAPGSAARAEKDGQDKSSTARKQEEDEKAEEIELGPPSEEERVVVKLMWDRGPQTLADLFRLRKPVPPNMWKTNGLPTEKEIPNLTMEILNYHRPLMGTFHAKLLIVDRQVALINSNNIQDRPNVEACVRLEGDIVNSVYDHALISWGNRLQPPLPCLTIPAPVAPSPDAFMTGTDSTLPALSAEKLKQLSLNVRQQLHDEDTATEDEKERSLQSPLGFHLGEVIRRDSFGLKGTGSPVRSPSTENHVDGEKAARSAGALWAQKVLGERFSHFQNAMRSESTPSSPSAADKSDGSQHPHRMHFADVVEALMKKEGVKPSGWAEGALEVFGLGPSSSKNVAQEVRRNPRPKTTLSGINIPTAVAEEDHAEIHDWRRSIEEDNSSLHGDAPSHTVVDGGESPKGGYKSDLGEDVAVNDRAPSPAKLDTSAESLPHPIAAPAVQAETLATKSEETSAEKDASSKEVGAPKSPVLGDDAGVPGSVAYRRIHRRTLSQISKSSAAERLSAITKSLDFANNSKVQGEIKADTLSEVKLQALNDVIDFQPYVFHKPHQPVPMALVNRRPHGTPGHSDIRNPQDAAWLAGFRYAKKHIFIQSPTLNASPIKAAVMAAVRRHVTVELWLDLGFNDKSESMPFQGGTNEQVVTGFYRQLRREGKGDEKYLEVYWYTGKDMTRPLNAVRKQRNCHVKFAAFDRRVAVLGSGNQDTQSWFHSQEINVMVDSEQIVEEWMAALDRNQSTKLYGKVDQRDGIWRGQDGVEIVDSGKDNVSNAASNATPTPANATANVNAGSSNGLTTSTASSEGKSKTENLATVVTNHTKEKSSSP</sequence>
<organism evidence="3 4">
    <name type="scientific">Testicularia cyperi</name>
    <dbReference type="NCBI Taxonomy" id="1882483"/>
    <lineage>
        <taxon>Eukaryota</taxon>
        <taxon>Fungi</taxon>
        <taxon>Dikarya</taxon>
        <taxon>Basidiomycota</taxon>
        <taxon>Ustilaginomycotina</taxon>
        <taxon>Ustilaginomycetes</taxon>
        <taxon>Ustilaginales</taxon>
        <taxon>Anthracoideaceae</taxon>
        <taxon>Testicularia</taxon>
    </lineage>
</organism>
<feature type="region of interest" description="Disordered" evidence="1">
    <location>
        <begin position="535"/>
        <end position="558"/>
    </location>
</feature>
<dbReference type="InterPro" id="IPR025202">
    <property type="entry name" value="PLD-like_dom"/>
</dbReference>
<accession>A0A317XKV0</accession>
<feature type="compositionally biased region" description="Low complexity" evidence="1">
    <location>
        <begin position="1026"/>
        <end position="1045"/>
    </location>
</feature>
<proteinExistence type="predicted"/>
<reference evidence="3 4" key="1">
    <citation type="journal article" date="2018" name="Mol. Biol. Evol.">
        <title>Broad Genomic Sampling Reveals a Smut Pathogenic Ancestry of the Fungal Clade Ustilaginomycotina.</title>
        <authorList>
            <person name="Kijpornyongpan T."/>
            <person name="Mondo S.J."/>
            <person name="Barry K."/>
            <person name="Sandor L."/>
            <person name="Lee J."/>
            <person name="Lipzen A."/>
            <person name="Pangilinan J."/>
            <person name="LaButti K."/>
            <person name="Hainaut M."/>
            <person name="Henrissat B."/>
            <person name="Grigoriev I.V."/>
            <person name="Spatafora J.W."/>
            <person name="Aime M.C."/>
        </authorList>
    </citation>
    <scope>NUCLEOTIDE SEQUENCE [LARGE SCALE GENOMIC DNA]</scope>
    <source>
        <strain evidence="3 4">MCA 3645</strain>
    </source>
</reference>
<dbReference type="GO" id="GO:0032049">
    <property type="term" value="P:cardiolipin biosynthetic process"/>
    <property type="evidence" value="ECO:0007669"/>
    <property type="project" value="UniProtKB-ARBA"/>
</dbReference>
<dbReference type="InParanoid" id="A0A317XKV0"/>
<dbReference type="GO" id="GO:0030572">
    <property type="term" value="F:phosphatidyltransferase activity"/>
    <property type="evidence" value="ECO:0007669"/>
    <property type="project" value="UniProtKB-ARBA"/>
</dbReference>
<name>A0A317XKV0_9BASI</name>
<evidence type="ECO:0000313" key="3">
    <source>
        <dbReference type="EMBL" id="PWY97930.1"/>
    </source>
</evidence>
<dbReference type="PROSITE" id="PS50035">
    <property type="entry name" value="PLD"/>
    <property type="match status" value="1"/>
</dbReference>
<evidence type="ECO:0000313" key="4">
    <source>
        <dbReference type="Proteomes" id="UP000246740"/>
    </source>
</evidence>
<feature type="compositionally biased region" description="Basic and acidic residues" evidence="1">
    <location>
        <begin position="708"/>
        <end position="720"/>
    </location>
</feature>
<feature type="region of interest" description="Disordered" evidence="1">
    <location>
        <begin position="640"/>
        <end position="692"/>
    </location>
</feature>
<dbReference type="EMBL" id="KZ819201">
    <property type="protein sequence ID" value="PWY97930.1"/>
    <property type="molecule type" value="Genomic_DNA"/>
</dbReference>
<dbReference type="Proteomes" id="UP000246740">
    <property type="component" value="Unassembled WGS sequence"/>
</dbReference>